<dbReference type="InterPro" id="IPR036895">
    <property type="entry name" value="Uracil-DNA_glycosylase-like_sf"/>
</dbReference>
<keyword evidence="10 11" id="KW-0234">DNA repair</keyword>
<keyword evidence="9 11" id="KW-0378">Hydrolase</keyword>
<reference evidence="15 16" key="1">
    <citation type="submission" date="2016-06" db="EMBL/GenBank/DDBJ databases">
        <authorList>
            <person name="Kjaerup R.B."/>
            <person name="Dalgaard T.S."/>
            <person name="Juul-Madsen H.R."/>
        </authorList>
    </citation>
    <scope>NUCLEOTIDE SEQUENCE [LARGE SCALE GENOMIC DNA]</scope>
    <source>
        <strain evidence="15 16">1276495.2</strain>
    </source>
</reference>
<evidence type="ECO:0000256" key="11">
    <source>
        <dbReference type="HAMAP-Rule" id="MF_00148"/>
    </source>
</evidence>
<dbReference type="HAMAP" id="MF_00148">
    <property type="entry name" value="UDG"/>
    <property type="match status" value="1"/>
</dbReference>
<dbReference type="Proteomes" id="UP000093925">
    <property type="component" value="Unassembled WGS sequence"/>
</dbReference>
<evidence type="ECO:0000313" key="16">
    <source>
        <dbReference type="Proteomes" id="UP000093925"/>
    </source>
</evidence>
<evidence type="ECO:0000259" key="14">
    <source>
        <dbReference type="SMART" id="SM00986"/>
    </source>
</evidence>
<dbReference type="GO" id="GO:0097510">
    <property type="term" value="P:base-excision repair, AP site formation via deaminated base removal"/>
    <property type="evidence" value="ECO:0007669"/>
    <property type="project" value="TreeGrafter"/>
</dbReference>
<dbReference type="SUPFAM" id="SSF52141">
    <property type="entry name" value="Uracil-DNA glycosylase-like"/>
    <property type="match status" value="1"/>
</dbReference>
<accession>A0A1A3KKE9</accession>
<dbReference type="RefSeq" id="WP_036354503.1">
    <property type="nucleotide sequence ID" value="NZ_LZLM01000078.1"/>
</dbReference>
<dbReference type="PROSITE" id="PS00130">
    <property type="entry name" value="U_DNA_GLYCOSYLASE"/>
    <property type="match status" value="1"/>
</dbReference>
<evidence type="ECO:0000256" key="6">
    <source>
        <dbReference type="ARBA" id="ARBA00018429"/>
    </source>
</evidence>
<keyword evidence="8 11" id="KW-0227">DNA damage</keyword>
<evidence type="ECO:0000256" key="2">
    <source>
        <dbReference type="ARBA" id="ARBA00002631"/>
    </source>
</evidence>
<comment type="function">
    <text evidence="2 11 13">Excises uracil residues from the DNA which can arise as a result of misincorporation of dUMP residues by DNA polymerase or due to deamination of cytosine.</text>
</comment>
<evidence type="ECO:0000256" key="8">
    <source>
        <dbReference type="ARBA" id="ARBA00022763"/>
    </source>
</evidence>
<feature type="domain" description="Uracil-DNA glycosylase-like" evidence="14">
    <location>
        <begin position="53"/>
        <end position="214"/>
    </location>
</feature>
<evidence type="ECO:0000256" key="10">
    <source>
        <dbReference type="ARBA" id="ARBA00023204"/>
    </source>
</evidence>
<dbReference type="GO" id="GO:0004844">
    <property type="term" value="F:uracil DNA N-glycosylase activity"/>
    <property type="evidence" value="ECO:0007669"/>
    <property type="project" value="UniProtKB-UniRule"/>
</dbReference>
<comment type="caution">
    <text evidence="15">The sequence shown here is derived from an EMBL/GenBank/DDBJ whole genome shotgun (WGS) entry which is preliminary data.</text>
</comment>
<dbReference type="InterPro" id="IPR002043">
    <property type="entry name" value="UDG_fam1"/>
</dbReference>
<name>A0A1A3KKE9_MYCAS</name>
<dbReference type="SMART" id="SM00986">
    <property type="entry name" value="UDG"/>
    <property type="match status" value="1"/>
</dbReference>
<dbReference type="EC" id="3.2.2.27" evidence="5 11"/>
<dbReference type="InterPro" id="IPR005122">
    <property type="entry name" value="Uracil-DNA_glycosylase-like"/>
</dbReference>
<evidence type="ECO:0000256" key="3">
    <source>
        <dbReference type="ARBA" id="ARBA00004496"/>
    </source>
</evidence>
<evidence type="ECO:0000256" key="7">
    <source>
        <dbReference type="ARBA" id="ARBA00022490"/>
    </source>
</evidence>
<evidence type="ECO:0000313" key="15">
    <source>
        <dbReference type="EMBL" id="OBJ84863.1"/>
    </source>
</evidence>
<dbReference type="NCBIfam" id="NF003592">
    <property type="entry name" value="PRK05254.1-5"/>
    <property type="match status" value="1"/>
</dbReference>
<evidence type="ECO:0000256" key="9">
    <source>
        <dbReference type="ARBA" id="ARBA00022801"/>
    </source>
</evidence>
<evidence type="ECO:0000256" key="13">
    <source>
        <dbReference type="RuleBase" id="RU003780"/>
    </source>
</evidence>
<dbReference type="NCBIfam" id="NF003588">
    <property type="entry name" value="PRK05254.1-1"/>
    <property type="match status" value="1"/>
</dbReference>
<comment type="catalytic activity">
    <reaction evidence="1 11 13">
        <text>Hydrolyzes single-stranded DNA or mismatched double-stranded DNA and polynucleotides, releasing free uracil.</text>
        <dbReference type="EC" id="3.2.2.27"/>
    </reaction>
</comment>
<proteinExistence type="inferred from homology"/>
<gene>
    <name evidence="11" type="primary">ung</name>
    <name evidence="15" type="ORF">A5640_14440</name>
</gene>
<evidence type="ECO:0000256" key="4">
    <source>
        <dbReference type="ARBA" id="ARBA00008184"/>
    </source>
</evidence>
<evidence type="ECO:0000256" key="5">
    <source>
        <dbReference type="ARBA" id="ARBA00012030"/>
    </source>
</evidence>
<dbReference type="NCBIfam" id="TIGR00628">
    <property type="entry name" value="ung"/>
    <property type="match status" value="1"/>
</dbReference>
<feature type="active site" description="Proton acceptor" evidence="11 12">
    <location>
        <position position="68"/>
    </location>
</feature>
<dbReference type="CDD" id="cd10027">
    <property type="entry name" value="UDG-F1-like"/>
    <property type="match status" value="1"/>
</dbReference>
<comment type="subcellular location">
    <subcellularLocation>
        <location evidence="3 11">Cytoplasm</location>
    </subcellularLocation>
</comment>
<organism evidence="15 16">
    <name type="scientific">Mycobacterium asiaticum</name>
    <dbReference type="NCBI Taxonomy" id="1790"/>
    <lineage>
        <taxon>Bacteria</taxon>
        <taxon>Bacillati</taxon>
        <taxon>Actinomycetota</taxon>
        <taxon>Actinomycetes</taxon>
        <taxon>Mycobacteriales</taxon>
        <taxon>Mycobacteriaceae</taxon>
        <taxon>Mycobacterium</taxon>
    </lineage>
</organism>
<dbReference type="EMBL" id="LZLM01000078">
    <property type="protein sequence ID" value="OBJ84863.1"/>
    <property type="molecule type" value="Genomic_DNA"/>
</dbReference>
<sequence length="227" mass="24456">MTARPLSELVDPGWAAALAPVADQVAAMGQFLRSEIAAGHRYLPAGPNVLRAFTFPFEKVRVLIVGQDPYPTPGHAVGLSFSVAPDVRPLPRSLSNIFDEYAADLGHPPPSSGDLTPWAQRGVLLLNRVLTVRPSNPASHRGKGWEAVTEQAIRALVAREQPLVAILWGRDASTLKPMLAEGKCVAIESPHPSPLSASRGFFGSRPFSRANRLLAELGAEPIDWRLP</sequence>
<dbReference type="PANTHER" id="PTHR11264">
    <property type="entry name" value="URACIL-DNA GLYCOSYLASE"/>
    <property type="match status" value="1"/>
</dbReference>
<dbReference type="Gene3D" id="3.40.470.10">
    <property type="entry name" value="Uracil-DNA glycosylase-like domain"/>
    <property type="match status" value="1"/>
</dbReference>
<dbReference type="GO" id="GO:0005737">
    <property type="term" value="C:cytoplasm"/>
    <property type="evidence" value="ECO:0007669"/>
    <property type="project" value="UniProtKB-SubCell"/>
</dbReference>
<protein>
    <recommendedName>
        <fullName evidence="6 11">Uracil-DNA glycosylase</fullName>
        <shortName evidence="11">UDG</shortName>
        <ecNumber evidence="5 11">3.2.2.27</ecNumber>
    </recommendedName>
</protein>
<evidence type="ECO:0000256" key="12">
    <source>
        <dbReference type="PROSITE-ProRule" id="PRU10072"/>
    </source>
</evidence>
<comment type="similarity">
    <text evidence="4 11 13">Belongs to the uracil-DNA glycosylase (UDG) superfamily. UNG family.</text>
</comment>
<dbReference type="AlphaFoldDB" id="A0A1A3KKE9"/>
<dbReference type="SMART" id="SM00987">
    <property type="entry name" value="UreE_C"/>
    <property type="match status" value="1"/>
</dbReference>
<dbReference type="InterPro" id="IPR018085">
    <property type="entry name" value="Ura-DNA_Glyclase_AS"/>
</dbReference>
<evidence type="ECO:0000256" key="1">
    <source>
        <dbReference type="ARBA" id="ARBA00001400"/>
    </source>
</evidence>
<dbReference type="FunFam" id="3.40.470.10:FF:000006">
    <property type="entry name" value="Uracil-DNA glycosylase"/>
    <property type="match status" value="1"/>
</dbReference>
<keyword evidence="7 11" id="KW-0963">Cytoplasm</keyword>
<dbReference type="PANTHER" id="PTHR11264:SF0">
    <property type="entry name" value="URACIL-DNA GLYCOSYLASE"/>
    <property type="match status" value="1"/>
</dbReference>
<dbReference type="Pfam" id="PF03167">
    <property type="entry name" value="UDG"/>
    <property type="match status" value="1"/>
</dbReference>
<dbReference type="GeneID" id="61216280"/>